<dbReference type="HOGENOM" id="CLU_102179_0_0_6"/>
<feature type="domain" description="HipA-like kinase" evidence="1">
    <location>
        <begin position="12"/>
        <end position="248"/>
    </location>
</feature>
<dbReference type="Pfam" id="PF20613">
    <property type="entry name" value="HipA_2"/>
    <property type="match status" value="1"/>
</dbReference>
<evidence type="ECO:0000259" key="1">
    <source>
        <dbReference type="Pfam" id="PF20613"/>
    </source>
</evidence>
<dbReference type="EMBL" id="AQQO01000344">
    <property type="protein sequence ID" value="EON88410.1"/>
    <property type="molecule type" value="Genomic_DNA"/>
</dbReference>
<keyword evidence="3" id="KW-1185">Reference proteome</keyword>
<evidence type="ECO:0000313" key="2">
    <source>
        <dbReference type="EMBL" id="EON88410.1"/>
    </source>
</evidence>
<dbReference type="AlphaFoldDB" id="R8AQ07"/>
<proteinExistence type="predicted"/>
<dbReference type="Proteomes" id="UP000014012">
    <property type="component" value="Unassembled WGS sequence"/>
</dbReference>
<reference evidence="2 3" key="1">
    <citation type="journal article" date="2013" name="Genome Announc.">
        <title>Genome Sequence of Plesiomonas shigelloides Strain 302-73 (Serotype O1).</title>
        <authorList>
            <person name="Pique N."/>
            <person name="Aquilini E."/>
            <person name="Alioto T."/>
            <person name="Minana-Galbis D."/>
            <person name="Tomas J.M."/>
        </authorList>
    </citation>
    <scope>NUCLEOTIDE SEQUENCE [LARGE SCALE GENOMIC DNA]</scope>
    <source>
        <strain evidence="2 3">302-73</strain>
    </source>
</reference>
<gene>
    <name evidence="2" type="ORF">PLESHI_10760</name>
</gene>
<organism evidence="2 3">
    <name type="scientific">Plesiomonas shigelloides 302-73</name>
    <dbReference type="NCBI Taxonomy" id="1315976"/>
    <lineage>
        <taxon>Bacteria</taxon>
        <taxon>Pseudomonadati</taxon>
        <taxon>Pseudomonadota</taxon>
        <taxon>Gammaproteobacteria</taxon>
        <taxon>Enterobacterales</taxon>
        <taxon>Enterobacteriaceae</taxon>
        <taxon>Plesiomonas</taxon>
    </lineage>
</organism>
<accession>R8AQ07</accession>
<dbReference type="PATRIC" id="fig|1315976.3.peg.2012"/>
<name>R8AQ07_PLESH</name>
<protein>
    <recommendedName>
        <fullName evidence="1">HipA-like kinase domain-containing protein</fullName>
    </recommendedName>
</protein>
<sequence>MVYYMQNQKLQVIEIIRRIEDCATRPFLCRCDDDELYVVKGMPCVPKKQLIAEWISAHLAKQIGISLPEFRIVYVDQILVEYIPDWKKDLHEGYAFATKYIPNVAPITFNQAHNNVEILDQKNIYLFDKWIKNADRTLSPHGGNPNIIYELANNQHYLIDHNLAFDHDDVDEMFEQHVYSPLHRDWIFDFVDKETAERTTIQAKSILKQVITTIPDEWSLDDEDMHNRLITFINNTVNRVESEEFWRELT</sequence>
<evidence type="ECO:0000313" key="3">
    <source>
        <dbReference type="Proteomes" id="UP000014012"/>
    </source>
</evidence>
<dbReference type="InterPro" id="IPR046748">
    <property type="entry name" value="HipA_2"/>
</dbReference>
<comment type="caution">
    <text evidence="2">The sequence shown here is derived from an EMBL/GenBank/DDBJ whole genome shotgun (WGS) entry which is preliminary data.</text>
</comment>